<proteinExistence type="predicted"/>
<dbReference type="InterPro" id="IPR007362">
    <property type="entry name" value="DUF429"/>
</dbReference>
<organism evidence="2">
    <name type="scientific">freshwater metagenome</name>
    <dbReference type="NCBI Taxonomy" id="449393"/>
    <lineage>
        <taxon>unclassified sequences</taxon>
        <taxon>metagenomes</taxon>
        <taxon>ecological metagenomes</taxon>
    </lineage>
</organism>
<reference evidence="2" key="1">
    <citation type="submission" date="2020-05" db="EMBL/GenBank/DDBJ databases">
        <authorList>
            <person name="Chiriac C."/>
            <person name="Salcher M."/>
            <person name="Ghai R."/>
            <person name="Kavagutti S V."/>
        </authorList>
    </citation>
    <scope>NUCLEOTIDE SEQUENCE</scope>
</reference>
<evidence type="ECO:0000313" key="2">
    <source>
        <dbReference type="EMBL" id="CAB4910408.1"/>
    </source>
</evidence>
<accession>A0A6J7GUB8</accession>
<protein>
    <submittedName>
        <fullName evidence="2">Unannotated protein</fullName>
    </submittedName>
</protein>
<dbReference type="Pfam" id="PF04250">
    <property type="entry name" value="DUF429"/>
    <property type="match status" value="1"/>
</dbReference>
<dbReference type="AlphaFoldDB" id="A0A6J7GUB8"/>
<evidence type="ECO:0000256" key="1">
    <source>
        <dbReference type="SAM" id="MobiDB-lite"/>
    </source>
</evidence>
<gene>
    <name evidence="2" type="ORF">UFOPK3564_01192</name>
</gene>
<dbReference type="EMBL" id="CAFBMK010000053">
    <property type="protein sequence ID" value="CAB4910408.1"/>
    <property type="molecule type" value="Genomic_DNA"/>
</dbReference>
<sequence>MRSATVAGVPGTTSAPDDVPPGTALAVGADGARGGWLVALALGRGDVVERTAVRLVATLEEVVALGAADAPVCVDVPIGLPQDQEPRACDLEARERLGARRSSVFEPPARFLLDAADYADARRMIAGRPGSRGVSAQAFALLPRIREADEHLRGTPSLQERVHECHPEVAFAALAGELPAKRSVAGAVRRLEALRATPDLSDVAERLGAFAPPARDAVLDDALDAYAALWSALRVRRGEARRLGLRPDGAVRRDAEDLPMSIVL</sequence>
<name>A0A6J7GUB8_9ZZZZ</name>
<feature type="region of interest" description="Disordered" evidence="1">
    <location>
        <begin position="1"/>
        <end position="21"/>
    </location>
</feature>